<dbReference type="GO" id="GO:0004842">
    <property type="term" value="F:ubiquitin-protein transferase activity"/>
    <property type="evidence" value="ECO:0007669"/>
    <property type="project" value="EnsemblFungi"/>
</dbReference>
<dbReference type="GO" id="GO:0031463">
    <property type="term" value="C:Cul3-RING ubiquitin ligase complex"/>
    <property type="evidence" value="ECO:0007669"/>
    <property type="project" value="EnsemblFungi"/>
</dbReference>
<evidence type="ECO:0000256" key="2">
    <source>
        <dbReference type="ARBA" id="ARBA00009993"/>
    </source>
</evidence>
<evidence type="ECO:0000313" key="7">
    <source>
        <dbReference type="Proteomes" id="UP000186594"/>
    </source>
</evidence>
<dbReference type="EMBL" id="LXFE01000418">
    <property type="protein sequence ID" value="OLL25376.1"/>
    <property type="molecule type" value="Genomic_DNA"/>
</dbReference>
<accession>A0A1U7LRS8</accession>
<dbReference type="Gene3D" id="3.30.710.10">
    <property type="entry name" value="Potassium Channel Kv1.1, Chain A"/>
    <property type="match status" value="1"/>
</dbReference>
<keyword evidence="4" id="KW-0539">Nucleus</keyword>
<feature type="domain" description="SKP1 component POZ" evidence="5">
    <location>
        <begin position="27"/>
        <end position="90"/>
    </location>
</feature>
<keyword evidence="7" id="KW-1185">Reference proteome</keyword>
<comment type="similarity">
    <text evidence="2">Belongs to the SKP1 family.</text>
</comment>
<evidence type="ECO:0000259" key="5">
    <source>
        <dbReference type="Pfam" id="PF03931"/>
    </source>
</evidence>
<dbReference type="InterPro" id="IPR039948">
    <property type="entry name" value="ELC1"/>
</dbReference>
<comment type="caution">
    <text evidence="6">The sequence shown here is derived from an EMBL/GenBank/DDBJ whole genome shotgun (WGS) entry which is preliminary data.</text>
</comment>
<reference evidence="6 7" key="1">
    <citation type="submission" date="2016-04" db="EMBL/GenBank/DDBJ databases">
        <title>Evolutionary innovation and constraint leading to complex multicellularity in the Ascomycota.</title>
        <authorList>
            <person name="Cisse O."/>
            <person name="Nguyen A."/>
            <person name="Hewitt D.A."/>
            <person name="Jedd G."/>
            <person name="Stajich J.E."/>
        </authorList>
    </citation>
    <scope>NUCLEOTIDE SEQUENCE [LARGE SCALE GENOMIC DNA]</scope>
    <source>
        <strain evidence="6 7">DAH-3</strain>
    </source>
</reference>
<dbReference type="GO" id="GO:0006511">
    <property type="term" value="P:ubiquitin-dependent protein catabolic process"/>
    <property type="evidence" value="ECO:0007669"/>
    <property type="project" value="EnsemblFungi"/>
</dbReference>
<dbReference type="InterPro" id="IPR001232">
    <property type="entry name" value="SKP1-like"/>
</dbReference>
<evidence type="ECO:0000256" key="4">
    <source>
        <dbReference type="ARBA" id="ARBA00023242"/>
    </source>
</evidence>
<dbReference type="SUPFAM" id="SSF54695">
    <property type="entry name" value="POZ domain"/>
    <property type="match status" value="1"/>
</dbReference>
<protein>
    <recommendedName>
        <fullName evidence="3">Elongin-C</fullName>
    </recommendedName>
</protein>
<evidence type="ECO:0000256" key="1">
    <source>
        <dbReference type="ARBA" id="ARBA00004123"/>
    </source>
</evidence>
<dbReference type="GO" id="GO:0009411">
    <property type="term" value="P:response to UV"/>
    <property type="evidence" value="ECO:0007669"/>
    <property type="project" value="EnsemblFungi"/>
</dbReference>
<dbReference type="Pfam" id="PF03931">
    <property type="entry name" value="Skp1_POZ"/>
    <property type="match status" value="1"/>
</dbReference>
<dbReference type="Proteomes" id="UP000186594">
    <property type="component" value="Unassembled WGS sequence"/>
</dbReference>
<dbReference type="OrthoDB" id="249087at2759"/>
<dbReference type="GO" id="GO:0070911">
    <property type="term" value="P:global genome nucleotide-excision repair"/>
    <property type="evidence" value="ECO:0007669"/>
    <property type="project" value="EnsemblFungi"/>
</dbReference>
<dbReference type="PANTHER" id="PTHR20648">
    <property type="entry name" value="ELONGIN-C"/>
    <property type="match status" value="1"/>
</dbReference>
<dbReference type="CDD" id="cd18321">
    <property type="entry name" value="BTB_POZ_EloC"/>
    <property type="match status" value="1"/>
</dbReference>
<name>A0A1U7LRS8_NEOID</name>
<evidence type="ECO:0000313" key="6">
    <source>
        <dbReference type="EMBL" id="OLL25376.1"/>
    </source>
</evidence>
<dbReference type="STRING" id="1198029.A0A1U7LRS8"/>
<dbReference type="AlphaFoldDB" id="A0A1U7LRS8"/>
<evidence type="ECO:0000256" key="3">
    <source>
        <dbReference type="ARBA" id="ARBA00021347"/>
    </source>
</evidence>
<dbReference type="GO" id="GO:0070449">
    <property type="term" value="C:elongin complex"/>
    <property type="evidence" value="ECO:0007669"/>
    <property type="project" value="EnsemblFungi"/>
</dbReference>
<proteinExistence type="inferred from homology"/>
<dbReference type="GO" id="GO:0000113">
    <property type="term" value="C:nucleotide-excision repair factor 4 complex"/>
    <property type="evidence" value="ECO:0007669"/>
    <property type="project" value="EnsemblFungi"/>
</dbReference>
<dbReference type="InterPro" id="IPR016073">
    <property type="entry name" value="Skp1_comp_POZ"/>
</dbReference>
<dbReference type="OMA" id="AMVSPII"/>
<dbReference type="FunFam" id="3.30.710.10:FF:000035">
    <property type="entry name" value="Elongin C transcription elongation factor"/>
    <property type="match status" value="1"/>
</dbReference>
<dbReference type="InterPro" id="IPR011333">
    <property type="entry name" value="SKP1/BTB/POZ_sf"/>
</dbReference>
<sequence>MELSFKRPPYNIVMSLEKTQNEDGPKYVRLVSSDNHTFIIERSAAMVSGTLKGMLASGNFVEGDQNVATLNNIRAELLEKVCDYLYYHVKYKEHVERPDFDIPPHMALELLVAADFLDSTVPDYT</sequence>
<gene>
    <name evidence="6" type="ORF">NEOLI_002479</name>
</gene>
<comment type="subcellular location">
    <subcellularLocation>
        <location evidence="1">Nucleus</location>
    </subcellularLocation>
</comment>
<dbReference type="SMART" id="SM00512">
    <property type="entry name" value="Skp1"/>
    <property type="match status" value="1"/>
</dbReference>
<organism evidence="6 7">
    <name type="scientific">Neolecta irregularis (strain DAH-3)</name>
    <dbReference type="NCBI Taxonomy" id="1198029"/>
    <lineage>
        <taxon>Eukaryota</taxon>
        <taxon>Fungi</taxon>
        <taxon>Dikarya</taxon>
        <taxon>Ascomycota</taxon>
        <taxon>Taphrinomycotina</taxon>
        <taxon>Neolectales</taxon>
        <taxon>Neolectaceae</taxon>
        <taxon>Neolecta</taxon>
    </lineage>
</organism>